<keyword evidence="2" id="KW-0812">Transmembrane</keyword>
<dbReference type="KEGG" id="uli:ETAA1_14340"/>
<dbReference type="OrthoDB" id="256197at2"/>
<feature type="coiled-coil region" evidence="1">
    <location>
        <begin position="963"/>
        <end position="1003"/>
    </location>
</feature>
<protein>
    <recommendedName>
        <fullName evidence="5">DUF4175 family protein</fullName>
    </recommendedName>
</protein>
<dbReference type="Proteomes" id="UP000319576">
    <property type="component" value="Chromosome"/>
</dbReference>
<feature type="transmembrane region" description="Helical" evidence="2">
    <location>
        <begin position="171"/>
        <end position="192"/>
    </location>
</feature>
<keyword evidence="4" id="KW-1185">Reference proteome</keyword>
<evidence type="ECO:0000256" key="1">
    <source>
        <dbReference type="SAM" id="Coils"/>
    </source>
</evidence>
<name>A0A517XPR7_9BACT</name>
<accession>A0A517XPR7</accession>
<evidence type="ECO:0000313" key="4">
    <source>
        <dbReference type="Proteomes" id="UP000319576"/>
    </source>
</evidence>
<evidence type="ECO:0000313" key="3">
    <source>
        <dbReference type="EMBL" id="QDU19505.1"/>
    </source>
</evidence>
<feature type="transmembrane region" description="Helical" evidence="2">
    <location>
        <begin position="71"/>
        <end position="90"/>
    </location>
</feature>
<gene>
    <name evidence="3" type="ORF">ETAA1_14340</name>
</gene>
<evidence type="ECO:0000256" key="2">
    <source>
        <dbReference type="SAM" id="Phobius"/>
    </source>
</evidence>
<feature type="transmembrane region" description="Helical" evidence="2">
    <location>
        <begin position="29"/>
        <end position="51"/>
    </location>
</feature>
<keyword evidence="2" id="KW-1133">Transmembrane helix</keyword>
<keyword evidence="2" id="KW-0472">Membrane</keyword>
<dbReference type="AlphaFoldDB" id="A0A517XPR7"/>
<reference evidence="3 4" key="1">
    <citation type="submission" date="2019-02" db="EMBL/GenBank/DDBJ databases">
        <title>Deep-cultivation of Planctomycetes and their phenomic and genomic characterization uncovers novel biology.</title>
        <authorList>
            <person name="Wiegand S."/>
            <person name="Jogler M."/>
            <person name="Boedeker C."/>
            <person name="Pinto D."/>
            <person name="Vollmers J."/>
            <person name="Rivas-Marin E."/>
            <person name="Kohn T."/>
            <person name="Peeters S.H."/>
            <person name="Heuer A."/>
            <person name="Rast P."/>
            <person name="Oberbeckmann S."/>
            <person name="Bunk B."/>
            <person name="Jeske O."/>
            <person name="Meyerdierks A."/>
            <person name="Storesund J.E."/>
            <person name="Kallscheuer N."/>
            <person name="Luecker S."/>
            <person name="Lage O.M."/>
            <person name="Pohl T."/>
            <person name="Merkel B.J."/>
            <person name="Hornburger P."/>
            <person name="Mueller R.-W."/>
            <person name="Bruemmer F."/>
            <person name="Labrenz M."/>
            <person name="Spormann A.M."/>
            <person name="Op den Camp H."/>
            <person name="Overmann J."/>
            <person name="Amann R."/>
            <person name="Jetten M.S.M."/>
            <person name="Mascher T."/>
            <person name="Medema M.H."/>
            <person name="Devos D.P."/>
            <person name="Kaster A.-K."/>
            <person name="Ovreas L."/>
            <person name="Rohde M."/>
            <person name="Galperin M.Y."/>
            <person name="Jogler C."/>
        </authorList>
    </citation>
    <scope>NUCLEOTIDE SEQUENCE [LARGE SCALE GENOMIC DNA]</scope>
    <source>
        <strain evidence="3 4">ETA_A1</strain>
    </source>
</reference>
<keyword evidence="1" id="KW-0175">Coiled coil</keyword>
<organism evidence="3 4">
    <name type="scientific">Urbifossiella limnaea</name>
    <dbReference type="NCBI Taxonomy" id="2528023"/>
    <lineage>
        <taxon>Bacteria</taxon>
        <taxon>Pseudomonadati</taxon>
        <taxon>Planctomycetota</taxon>
        <taxon>Planctomycetia</taxon>
        <taxon>Gemmatales</taxon>
        <taxon>Gemmataceae</taxon>
        <taxon>Urbifossiella</taxon>
    </lineage>
</organism>
<dbReference type="EMBL" id="CP036273">
    <property type="protein sequence ID" value="QDU19505.1"/>
    <property type="molecule type" value="Genomic_DNA"/>
</dbReference>
<dbReference type="RefSeq" id="WP_145235558.1">
    <property type="nucleotide sequence ID" value="NZ_CP036273.1"/>
</dbReference>
<proteinExistence type="predicted"/>
<evidence type="ECO:0008006" key="5">
    <source>
        <dbReference type="Google" id="ProtNLM"/>
    </source>
</evidence>
<sequence>MPTTPTTADRLDPEVLHPLDRLRGTIRRYVVIEGLLSAAIFLAAWFVAAMVIDFGAFKLLTWDWALDAPAWLRGVALTAGLLGLAAIVAFRIARRLTTEFTYPALALVLERRFPRVLGGRLITAVELADIEAQEKYGYSKDLIRETIREARERVGTVPASDVFDWGRLRKLAGIAVGLVLAVVLVGYVSYAFTAKSLNPYRYGWKLAHVTGVLAERDVLMMNTAWPRRAHLELVGFPGDELRIGKDAAEPTVRTKAYRWVVADRAAPMGWRPMRWADITPALAGGDVPTLPDAAFRAAAEGGLSGEPAEWPVDQVMAVGMEDAASRAKLSEKLGEAYLPLQADLERVFLALEEQAGSPSMGRTLRKLDLPARVSLAYAGQLKTGDVTLAPLPNQEYAAPVPDLKESVRFVVRADDFRTSPRDITLVPPPVFTKLVRTEYQPAYLHHAPPAGEGYPALAGLRQTMPERPLSLTGDRTLFPVPAGTELVLTATTDIDLTAAYLAPKVGVLPWAVPGSSAPVPLDIAADRRTVSVEFRGDYRFGAGRTFGHHYLDADGWVRVEPVSTPAVFEFDLVVEQADGVKARRPVVVQVVEDAPPVVEVAPDVIRKVGTNYLVTARAKIPFNPESFVKDDQGLSKVTFDLSYWAEDSDIGRAMRTQLALRPLLYMPAPSHTLPVVVAPAFHAVKFRELDKGDSRKTASFGLRQFFDVAGGLRHDTPADFKKHLGAWVDREGQYAVKRVELKSPDRDFFDVDVLKLGVKTSEVQTRYRIDLTVTATDTNYDGGPKTGATQEPIRLLVVSEGDLLAEINKEEETFAARLDDALAKLAAGRRKWEYVRTANSGMTGGLDTVRVRAQDATQDVAKAKDVVGSIVREYRRIHTECKVNDVTPVTRDRFGTFANRVDRVMGENPPGVTEEERRQIAAGQLAPKATFPAAEKKLDTVLADYAKEKWGDAAQVSDAEVTLAALEAEVRVIRTALGELQTKERLRAMLASVIEQRRRLQDEMRGWRIKVEEGLTKKEPELLPLGPVFLAKGETKRLRQGLNWRLFDKDDLTVRVTTSDAEGVSAPAMIRLNFEDVSLTNAFEYEVRAGTKVGDFVLTLTPEVGDPVQVRVQVK</sequence>